<evidence type="ECO:0000313" key="4">
    <source>
        <dbReference type="Proteomes" id="UP000051952"/>
    </source>
</evidence>
<dbReference type="Proteomes" id="UP000051952">
    <property type="component" value="Unassembled WGS sequence"/>
</dbReference>
<keyword evidence="1" id="KW-0175">Coiled coil</keyword>
<feature type="coiled-coil region" evidence="1">
    <location>
        <begin position="392"/>
        <end position="426"/>
    </location>
</feature>
<protein>
    <recommendedName>
        <fullName evidence="5">Coiled-coil domain-containing protein 40</fullName>
    </recommendedName>
</protein>
<name>A0A0S4JM03_BODSA</name>
<sequence length="883" mass="101682">MADNGYPPAYDYNNADDDDARSDVSDLDPESSVLAPVQQRIEAQLRKHLEELTLQLHETTNEVKMVRQRREDCGVELYNVQQHLAKLQESLERGHDNYVAIQRLHEDKLKEKAELAAQDAAVDRTIAEMQKKYSKYQIDLDKLSETLMKVEQFNEQIQSEIQIERRAAYKAEDDIAKLEQAKQQQDKLVDALNERIKGLSEQHAALSAQLASQRDETKIAHSTLSEALTEMEAINFEKKQLVQQWKTSIIGMQRRDEAMRSTEEALNEQKEALQALDAEIVGYRQNIKKAQADNSKLSGILSKTETEVNMLEKQIDGMLDKKQKTTQRFSVLKQSLDQTDAENRNLDIEVKNVGNEIEIITKKSQKAAKDVVEMENRVMETLNKQTTLKKGSQSALQDIDKLKNMIREKEVQVTTMENELARIRVDTLQTQSHNEVLKQTVDELERELGSRDSLIEKMQTDIRRRHDDVERKQKQLDQLNRQFEGIIAAHGSDEGEHVGPLEATINNLSKSITQRSQENDQLQHEWIKLQTELVNCKNYNNQLGDAIQEIRAQCTILTQKRNRLAAQTTKEKDEISTLEANTQKMHLEMRRVNGLVHKNASTQEDVANETFHLENDLVKRLQERKREALALERKIDDIRQVKAELLSQILNAERDVMFWEKKIQIAKETELALDPNIGKDEINRMRREIYIMEQRLSNLQREQRRKIEDMQKLVDHRDVLRTKGQAVQNATKGGQKGVTKATVNKDNVRLASDLETKKADAQNKDKQIKECLANTEKTAAEVEAVLQEIDAIHAGIRDAQHSLDVQGQERTRTAEEKARKQRTLQLLRDAEKGLYKLSSTPETVEEEQRRLDDKKRALMVIMQELLESYPELNDEAQGIMSAL</sequence>
<feature type="coiled-coil region" evidence="1">
    <location>
        <begin position="126"/>
        <end position="216"/>
    </location>
</feature>
<feature type="coiled-coil region" evidence="1">
    <location>
        <begin position="462"/>
        <end position="567"/>
    </location>
</feature>
<evidence type="ECO:0008006" key="5">
    <source>
        <dbReference type="Google" id="ProtNLM"/>
    </source>
</evidence>
<dbReference type="InterPro" id="IPR037386">
    <property type="entry name" value="CCDC40"/>
</dbReference>
<feature type="coiled-coil region" evidence="1">
    <location>
        <begin position="614"/>
        <end position="702"/>
    </location>
</feature>
<dbReference type="PANTHER" id="PTHR16275:SF8">
    <property type="entry name" value="COILED-COIL DOMAIN-CONTAINING PROTEIN 40"/>
    <property type="match status" value="1"/>
</dbReference>
<feature type="coiled-coil region" evidence="1">
    <location>
        <begin position="259"/>
        <end position="356"/>
    </location>
</feature>
<reference evidence="4" key="1">
    <citation type="submission" date="2015-09" db="EMBL/GenBank/DDBJ databases">
        <authorList>
            <consortium name="Pathogen Informatics"/>
        </authorList>
    </citation>
    <scope>NUCLEOTIDE SEQUENCE [LARGE SCALE GENOMIC DNA]</scope>
    <source>
        <strain evidence="4">Lake Konstanz</strain>
    </source>
</reference>
<dbReference type="Pfam" id="PF08647">
    <property type="entry name" value="BRE1"/>
    <property type="match status" value="1"/>
</dbReference>
<accession>A0A0S4JM03</accession>
<dbReference type="GO" id="GO:0035082">
    <property type="term" value="P:axoneme assembly"/>
    <property type="evidence" value="ECO:0007669"/>
    <property type="project" value="InterPro"/>
</dbReference>
<feature type="coiled-coil region" evidence="1">
    <location>
        <begin position="42"/>
        <end position="69"/>
    </location>
</feature>
<dbReference type="PANTHER" id="PTHR16275">
    <property type="entry name" value="COILED-COIL DOMAIN-CONTAINING PROTEIN 40"/>
    <property type="match status" value="1"/>
</dbReference>
<proteinExistence type="predicted"/>
<keyword evidence="4" id="KW-1185">Reference proteome</keyword>
<evidence type="ECO:0000313" key="3">
    <source>
        <dbReference type="EMBL" id="CUG90145.1"/>
    </source>
</evidence>
<evidence type="ECO:0000256" key="2">
    <source>
        <dbReference type="SAM" id="MobiDB-lite"/>
    </source>
</evidence>
<dbReference type="OrthoDB" id="188741at2759"/>
<feature type="compositionally biased region" description="Low complexity" evidence="2">
    <location>
        <begin position="1"/>
        <end position="13"/>
    </location>
</feature>
<gene>
    <name evidence="3" type="ORF">BSAL_25225</name>
</gene>
<dbReference type="GO" id="GO:0005737">
    <property type="term" value="C:cytoplasm"/>
    <property type="evidence" value="ECO:0007669"/>
    <property type="project" value="TreeGrafter"/>
</dbReference>
<dbReference type="OMA" id="RMQRIQK"/>
<feature type="compositionally biased region" description="Acidic residues" evidence="2">
    <location>
        <begin position="14"/>
        <end position="29"/>
    </location>
</feature>
<evidence type="ECO:0000256" key="1">
    <source>
        <dbReference type="SAM" id="Coils"/>
    </source>
</evidence>
<dbReference type="VEuPathDB" id="TriTrypDB:BSAL_25225"/>
<feature type="region of interest" description="Disordered" evidence="2">
    <location>
        <begin position="1"/>
        <end position="31"/>
    </location>
</feature>
<dbReference type="EMBL" id="CYKH01001795">
    <property type="protein sequence ID" value="CUG90145.1"/>
    <property type="molecule type" value="Genomic_DNA"/>
</dbReference>
<dbReference type="AlphaFoldDB" id="A0A0S4JM03"/>
<organism evidence="3 4">
    <name type="scientific">Bodo saltans</name>
    <name type="common">Flagellated protozoan</name>
    <dbReference type="NCBI Taxonomy" id="75058"/>
    <lineage>
        <taxon>Eukaryota</taxon>
        <taxon>Discoba</taxon>
        <taxon>Euglenozoa</taxon>
        <taxon>Kinetoplastea</taxon>
        <taxon>Metakinetoplastina</taxon>
        <taxon>Eubodonida</taxon>
        <taxon>Bodonidae</taxon>
        <taxon>Bodo</taxon>
    </lineage>
</organism>